<accession>A0A9N8YW82</accession>
<evidence type="ECO:0000313" key="3">
    <source>
        <dbReference type="Proteomes" id="UP000789508"/>
    </source>
</evidence>
<dbReference type="EMBL" id="CAJVPS010000134">
    <property type="protein sequence ID" value="CAG8456559.1"/>
    <property type="molecule type" value="Genomic_DNA"/>
</dbReference>
<evidence type="ECO:0000256" key="1">
    <source>
        <dbReference type="SAM" id="MobiDB-lite"/>
    </source>
</evidence>
<comment type="caution">
    <text evidence="2">The sequence shown here is derived from an EMBL/GenBank/DDBJ whole genome shotgun (WGS) entry which is preliminary data.</text>
</comment>
<proteinExistence type="predicted"/>
<keyword evidence="3" id="KW-1185">Reference proteome</keyword>
<reference evidence="2" key="1">
    <citation type="submission" date="2021-06" db="EMBL/GenBank/DDBJ databases">
        <authorList>
            <person name="Kallberg Y."/>
            <person name="Tangrot J."/>
            <person name="Rosling A."/>
        </authorList>
    </citation>
    <scope>NUCLEOTIDE SEQUENCE</scope>
    <source>
        <strain evidence="2">FL130A</strain>
    </source>
</reference>
<evidence type="ECO:0000313" key="2">
    <source>
        <dbReference type="EMBL" id="CAG8456559.1"/>
    </source>
</evidence>
<dbReference type="OrthoDB" id="10646010at2759"/>
<dbReference type="AlphaFoldDB" id="A0A9N8YW82"/>
<protein>
    <submittedName>
        <fullName evidence="2">7509_t:CDS:1</fullName>
    </submittedName>
</protein>
<sequence>VLKDSDEKVSPLANGADPLRMVTTITKGVRCVCMSPALSAPLTTTYKSRKLAKYWKSLIQERGIDAQENATFDDYRNSSLVLLRTACETETTTIAKRLRRGASDDNNNNAPSSKKLKKTQDHDDKDAENDEVTTRRIPLSDRTNVGIVDPKSVFVSHSISNTIHRSPCLALYRHREEAPSLSHNCLPSPTSEGGARSSTFSTFRLSFPIN</sequence>
<dbReference type="Proteomes" id="UP000789508">
    <property type="component" value="Unassembled WGS sequence"/>
</dbReference>
<name>A0A9N8YW82_9GLOM</name>
<feature type="non-terminal residue" evidence="2">
    <location>
        <position position="210"/>
    </location>
</feature>
<feature type="region of interest" description="Disordered" evidence="1">
    <location>
        <begin position="97"/>
        <end position="137"/>
    </location>
</feature>
<gene>
    <name evidence="2" type="ORF">ALEPTO_LOCUS1311</name>
</gene>
<organism evidence="2 3">
    <name type="scientific">Ambispora leptoticha</name>
    <dbReference type="NCBI Taxonomy" id="144679"/>
    <lineage>
        <taxon>Eukaryota</taxon>
        <taxon>Fungi</taxon>
        <taxon>Fungi incertae sedis</taxon>
        <taxon>Mucoromycota</taxon>
        <taxon>Glomeromycotina</taxon>
        <taxon>Glomeromycetes</taxon>
        <taxon>Archaeosporales</taxon>
        <taxon>Ambisporaceae</taxon>
        <taxon>Ambispora</taxon>
    </lineage>
</organism>